<dbReference type="Pfam" id="PF13848">
    <property type="entry name" value="Thioredoxin_6"/>
    <property type="match status" value="1"/>
</dbReference>
<reference evidence="3" key="1">
    <citation type="submission" date="2022-08" db="UniProtKB">
        <authorList>
            <consortium name="EnsemblMetazoa"/>
        </authorList>
    </citation>
    <scope>IDENTIFICATION</scope>
    <source>
        <strain evidence="3">05x7-T-G4-1.051#20</strain>
    </source>
</reference>
<feature type="compositionally biased region" description="Basic and acidic residues" evidence="1">
    <location>
        <begin position="417"/>
        <end position="430"/>
    </location>
</feature>
<dbReference type="GO" id="GO:0005783">
    <property type="term" value="C:endoplasmic reticulum"/>
    <property type="evidence" value="ECO:0007669"/>
    <property type="project" value="TreeGrafter"/>
</dbReference>
<protein>
    <recommendedName>
        <fullName evidence="5">Thioredoxin domain-containing protein</fullName>
    </recommendedName>
</protein>
<feature type="signal peptide" evidence="2">
    <location>
        <begin position="1"/>
        <end position="23"/>
    </location>
</feature>
<proteinExistence type="predicted"/>
<dbReference type="Gene3D" id="3.40.30.10">
    <property type="entry name" value="Glutaredoxin"/>
    <property type="match status" value="2"/>
</dbReference>
<feature type="chain" id="PRO_5042431196" description="Thioredoxin domain-containing protein" evidence="2">
    <location>
        <begin position="24"/>
        <end position="430"/>
    </location>
</feature>
<dbReference type="EnsemblMetazoa" id="G21855.2">
    <property type="protein sequence ID" value="G21855.2:cds"/>
    <property type="gene ID" value="G21855"/>
</dbReference>
<sequence>MNVWSFVSVSVLHVWLCMSVALAAVVDVSYKNLDKVRKAEPFSVFLIVTKNCEKCRLLYPKFVAASQAFKGDTSVLFGRVKDTKLTSEWEVTSFPSLVFFEKGGKHPMKHRGDITVDTLTEFVSRALGRDSATVRRHYTTELTTTNFYEILGIPRQFKFLLLYKQEHEEEVARIEKYAEIFKNEDSIIFLRLDVLREPNLAEQFETRQYPSLYWYPDDERPEKARYGGKMDDTQILEFIKDQTGIQRTKSGALVENAGRLTDLDRLISEQIHFIEKVRNMDLIITEAKRRSKYHKQDLAKYYIYLLKEIKKAKSIDILDDERAAINRALSEDPGPKSSEALIKMRNIIYAFVDATGKDLHKNTAESKFVVNREAREVKLQIDEELVYLDNGEEYRATGDGRTVKLKKKTGKQKNKTQGKENRHSHHHDEL</sequence>
<dbReference type="InterPro" id="IPR051063">
    <property type="entry name" value="PDI"/>
</dbReference>
<keyword evidence="2" id="KW-0732">Signal</keyword>
<feature type="compositionally biased region" description="Basic residues" evidence="1">
    <location>
        <begin position="403"/>
        <end position="416"/>
    </location>
</feature>
<evidence type="ECO:0000313" key="3">
    <source>
        <dbReference type="EnsemblMetazoa" id="G21855.2:cds"/>
    </source>
</evidence>
<dbReference type="InterPro" id="IPR036356">
    <property type="entry name" value="ERp29_C_sf"/>
</dbReference>
<accession>A0A8W8K410</accession>
<dbReference type="OrthoDB" id="10264505at2759"/>
<feature type="region of interest" description="Disordered" evidence="1">
    <location>
        <begin position="399"/>
        <end position="430"/>
    </location>
</feature>
<evidence type="ECO:0000256" key="1">
    <source>
        <dbReference type="SAM" id="MobiDB-lite"/>
    </source>
</evidence>
<evidence type="ECO:0008006" key="5">
    <source>
        <dbReference type="Google" id="ProtNLM"/>
    </source>
</evidence>
<dbReference type="EnsemblMetazoa" id="G21855.3">
    <property type="protein sequence ID" value="G21855.3:cds"/>
    <property type="gene ID" value="G21855"/>
</dbReference>
<dbReference type="SUPFAM" id="SSF52833">
    <property type="entry name" value="Thioredoxin-like"/>
    <property type="match status" value="2"/>
</dbReference>
<dbReference type="OMA" id="FINEHAG"/>
<evidence type="ECO:0000256" key="2">
    <source>
        <dbReference type="SAM" id="SignalP"/>
    </source>
</evidence>
<name>A0A8W8K410_MAGGI</name>
<organism evidence="3 4">
    <name type="scientific">Magallana gigas</name>
    <name type="common">Pacific oyster</name>
    <name type="synonym">Crassostrea gigas</name>
    <dbReference type="NCBI Taxonomy" id="29159"/>
    <lineage>
        <taxon>Eukaryota</taxon>
        <taxon>Metazoa</taxon>
        <taxon>Spiralia</taxon>
        <taxon>Lophotrochozoa</taxon>
        <taxon>Mollusca</taxon>
        <taxon>Bivalvia</taxon>
        <taxon>Autobranchia</taxon>
        <taxon>Pteriomorphia</taxon>
        <taxon>Ostreida</taxon>
        <taxon>Ostreoidea</taxon>
        <taxon>Ostreidae</taxon>
        <taxon>Magallana</taxon>
    </lineage>
</organism>
<dbReference type="KEGG" id="crg:105340803"/>
<keyword evidence="4" id="KW-1185">Reference proteome</keyword>
<dbReference type="AlphaFoldDB" id="A0A8W8K410"/>
<evidence type="ECO:0000313" key="4">
    <source>
        <dbReference type="Proteomes" id="UP000005408"/>
    </source>
</evidence>
<dbReference type="PANTHER" id="PTHR45672">
    <property type="entry name" value="PROTEIN DISULFIDE-ISOMERASE C17H9.14C-RELATED"/>
    <property type="match status" value="1"/>
</dbReference>
<dbReference type="EnsemblMetazoa" id="G21855.1">
    <property type="protein sequence ID" value="G21855.1:cds"/>
    <property type="gene ID" value="G21855"/>
</dbReference>
<dbReference type="GO" id="GO:0003756">
    <property type="term" value="F:protein disulfide isomerase activity"/>
    <property type="evidence" value="ECO:0007669"/>
    <property type="project" value="TreeGrafter"/>
</dbReference>
<dbReference type="GeneID" id="105340803"/>
<dbReference type="GO" id="GO:0006457">
    <property type="term" value="P:protein folding"/>
    <property type="evidence" value="ECO:0007669"/>
    <property type="project" value="TreeGrafter"/>
</dbReference>
<dbReference type="Proteomes" id="UP000005408">
    <property type="component" value="Unassembled WGS sequence"/>
</dbReference>
<dbReference type="InterPro" id="IPR036249">
    <property type="entry name" value="Thioredoxin-like_sf"/>
</dbReference>
<dbReference type="PANTHER" id="PTHR45672:SF11">
    <property type="entry name" value="PROTEIN DISULFIDE-ISOMERASE C17H9.14C"/>
    <property type="match status" value="1"/>
</dbReference>
<dbReference type="RefSeq" id="XP_011445326.2">
    <property type="nucleotide sequence ID" value="XM_011447024.4"/>
</dbReference>
<dbReference type="SUPFAM" id="SSF47933">
    <property type="entry name" value="ERP29 C domain-like"/>
    <property type="match status" value="1"/>
</dbReference>